<dbReference type="Proteomes" id="UP000604481">
    <property type="component" value="Unassembled WGS sequence"/>
</dbReference>
<evidence type="ECO:0000313" key="2">
    <source>
        <dbReference type="EMBL" id="MBE9610813.1"/>
    </source>
</evidence>
<keyword evidence="1" id="KW-0732">Signal</keyword>
<dbReference type="InterPro" id="IPR021747">
    <property type="entry name" value="DUF3313"/>
</dbReference>
<feature type="signal peptide" evidence="1">
    <location>
        <begin position="1"/>
        <end position="21"/>
    </location>
</feature>
<evidence type="ECO:0000256" key="1">
    <source>
        <dbReference type="SAM" id="SignalP"/>
    </source>
</evidence>
<protein>
    <submittedName>
        <fullName evidence="2">DUF3313 domain-containing protein</fullName>
    </submittedName>
</protein>
<keyword evidence="3" id="KW-1185">Reference proteome</keyword>
<gene>
    <name evidence="2" type="ORF">INR99_15850</name>
</gene>
<accession>A0A8J7K978</accession>
<dbReference type="AlphaFoldDB" id="A0A8J7K978"/>
<sequence length="224" mass="24346">MRVLRPVLLAFALLGAASASAEGFLRDNLFTLPQSAFQKSGKQPAQSVYLAPGADLRAYQKVIVETPLFLHRDAQGQWQLLQPNEQSRIAAYFQSRLAEEITKSGVTVTDQPGADVLRLRVAISGLGQVRPDKKIVDILPAKAAINLTKNVVGREPYLLKVGSMAQLENAETGEVLAGSVNQRETSKTKLKDEAITLEMVRGEIDKVSRNSARQLADALGVGQR</sequence>
<proteinExistence type="predicted"/>
<feature type="chain" id="PRO_5035176014" evidence="1">
    <location>
        <begin position="22"/>
        <end position="224"/>
    </location>
</feature>
<dbReference type="Pfam" id="PF11769">
    <property type="entry name" value="DUF3313"/>
    <property type="match status" value="1"/>
</dbReference>
<name>A0A8J7K978_9NEIS</name>
<dbReference type="RefSeq" id="WP_194117360.1">
    <property type="nucleotide sequence ID" value="NZ_JADFUA010000013.1"/>
</dbReference>
<comment type="caution">
    <text evidence="2">The sequence shown here is derived from an EMBL/GenBank/DDBJ whole genome shotgun (WGS) entry which is preliminary data.</text>
</comment>
<dbReference type="EMBL" id="JADFUA010000013">
    <property type="protein sequence ID" value="MBE9610813.1"/>
    <property type="molecule type" value="Genomic_DNA"/>
</dbReference>
<reference evidence="2 3" key="1">
    <citation type="submission" date="2020-10" db="EMBL/GenBank/DDBJ databases">
        <title>The genome sequence of Chitinilyticum litopenaei 4Y14.</title>
        <authorList>
            <person name="Liu Y."/>
        </authorList>
    </citation>
    <scope>NUCLEOTIDE SEQUENCE [LARGE SCALE GENOMIC DNA]</scope>
    <source>
        <strain evidence="2 3">4Y14</strain>
    </source>
</reference>
<organism evidence="2 3">
    <name type="scientific">Chitinilyticum piscinae</name>
    <dbReference type="NCBI Taxonomy" id="2866724"/>
    <lineage>
        <taxon>Bacteria</taxon>
        <taxon>Pseudomonadati</taxon>
        <taxon>Pseudomonadota</taxon>
        <taxon>Betaproteobacteria</taxon>
        <taxon>Neisseriales</taxon>
        <taxon>Chitinibacteraceae</taxon>
        <taxon>Chitinilyticum</taxon>
    </lineage>
</organism>
<evidence type="ECO:0000313" key="3">
    <source>
        <dbReference type="Proteomes" id="UP000604481"/>
    </source>
</evidence>